<dbReference type="Gene3D" id="1.20.1280.290">
    <property type="match status" value="1"/>
</dbReference>
<evidence type="ECO:0000313" key="2">
    <source>
        <dbReference type="EMBL" id="QHT11217.1"/>
    </source>
</evidence>
<feature type="transmembrane region" description="Helical" evidence="1">
    <location>
        <begin position="6"/>
        <end position="28"/>
    </location>
</feature>
<dbReference type="GO" id="GO:0016020">
    <property type="term" value="C:membrane"/>
    <property type="evidence" value="ECO:0007669"/>
    <property type="project" value="InterPro"/>
</dbReference>
<accession>A0A6C0D3X7</accession>
<reference evidence="2" key="1">
    <citation type="journal article" date="2020" name="Nature">
        <title>Giant virus diversity and host interactions through global metagenomics.</title>
        <authorList>
            <person name="Schulz F."/>
            <person name="Roux S."/>
            <person name="Paez-Espino D."/>
            <person name="Jungbluth S."/>
            <person name="Walsh D.A."/>
            <person name="Denef V.J."/>
            <person name="McMahon K.D."/>
            <person name="Konstantinidis K.T."/>
            <person name="Eloe-Fadrosh E.A."/>
            <person name="Kyrpides N.C."/>
            <person name="Woyke T."/>
        </authorList>
    </citation>
    <scope>NUCLEOTIDE SEQUENCE</scope>
    <source>
        <strain evidence="2">GVMAG-M-3300023174-111</strain>
    </source>
</reference>
<evidence type="ECO:0000256" key="1">
    <source>
        <dbReference type="SAM" id="Phobius"/>
    </source>
</evidence>
<name>A0A6C0D3X7_9ZZZZ</name>
<keyword evidence="1" id="KW-0472">Membrane</keyword>
<sequence>MPNNIIIPYSATAISVIARFIFMYLLYTKKSTNDLSLLFCIMNITSSTLWIQYSIEISDFPILIRGSSDLLLFSLSSLYIISNKLREHHPILPEHIIATYN</sequence>
<dbReference type="Pfam" id="PF03083">
    <property type="entry name" value="MtN3_slv"/>
    <property type="match status" value="1"/>
</dbReference>
<dbReference type="AlphaFoldDB" id="A0A6C0D3X7"/>
<proteinExistence type="predicted"/>
<keyword evidence="1" id="KW-1133">Transmembrane helix</keyword>
<keyword evidence="1" id="KW-0812">Transmembrane</keyword>
<protein>
    <submittedName>
        <fullName evidence="2">Uncharacterized protein</fullName>
    </submittedName>
</protein>
<dbReference type="EMBL" id="MN739532">
    <property type="protein sequence ID" value="QHT11217.1"/>
    <property type="molecule type" value="Genomic_DNA"/>
</dbReference>
<dbReference type="InterPro" id="IPR004316">
    <property type="entry name" value="SWEET_rpt"/>
</dbReference>
<organism evidence="2">
    <name type="scientific">viral metagenome</name>
    <dbReference type="NCBI Taxonomy" id="1070528"/>
    <lineage>
        <taxon>unclassified sequences</taxon>
        <taxon>metagenomes</taxon>
        <taxon>organismal metagenomes</taxon>
    </lineage>
</organism>